<comment type="caution">
    <text evidence="2">The sequence shown here is derived from an EMBL/GenBank/DDBJ whole genome shotgun (WGS) entry which is preliminary data.</text>
</comment>
<gene>
    <name evidence="2" type="ORF">N7U62_15765</name>
</gene>
<keyword evidence="3" id="KW-1185">Reference proteome</keyword>
<keyword evidence="1" id="KW-0472">Membrane</keyword>
<feature type="transmembrane region" description="Helical" evidence="1">
    <location>
        <begin position="102"/>
        <end position="121"/>
    </location>
</feature>
<evidence type="ECO:0000313" key="3">
    <source>
        <dbReference type="Proteomes" id="UP001300692"/>
    </source>
</evidence>
<dbReference type="RefSeq" id="WP_264138969.1">
    <property type="nucleotide sequence ID" value="NZ_JAOYOD010000001.1"/>
</dbReference>
<name>A0ABT3CY55_9BACT</name>
<proteinExistence type="predicted"/>
<evidence type="ECO:0000313" key="2">
    <source>
        <dbReference type="EMBL" id="MCV9388138.1"/>
    </source>
</evidence>
<sequence length="203" mass="24120">MKQPNFYILTAKIPELAKHDFESIDELVEILALNNRVLWPTLKFLILEHLRNYFKTQKLHFEDTDSIYEEKFLSYYSSSHENKIREQLDLTLPNRTISKTSFFIVIFSTLIWLAFMASLLFSNPEYLLFGFDIIAMNILLLIGIPYLILRFAFPRLITQEKIKGVETFEDLAEDMYGLNLWRYRENNFNRLTTELTELIQKAS</sequence>
<dbReference type="EMBL" id="JAOYOD010000001">
    <property type="protein sequence ID" value="MCV9388138.1"/>
    <property type="molecule type" value="Genomic_DNA"/>
</dbReference>
<dbReference type="Proteomes" id="UP001300692">
    <property type="component" value="Unassembled WGS sequence"/>
</dbReference>
<protein>
    <submittedName>
        <fullName evidence="2">Uncharacterized protein</fullName>
    </submittedName>
</protein>
<accession>A0ABT3CY55</accession>
<reference evidence="2 3" key="1">
    <citation type="submission" date="2022-10" db="EMBL/GenBank/DDBJ databases">
        <title>Comparative genomics and taxonomic characterization of three novel marine species of genus Reichenbachiella exhibiting antioxidant and polysaccharide degradation activities.</title>
        <authorList>
            <person name="Muhammad N."/>
            <person name="Lee Y.-J."/>
            <person name="Ko J."/>
            <person name="Kim S.-G."/>
        </authorList>
    </citation>
    <scope>NUCLEOTIDE SEQUENCE [LARGE SCALE GENOMIC DNA]</scope>
    <source>
        <strain evidence="2 3">ABR2-5</strain>
    </source>
</reference>
<organism evidence="2 3">
    <name type="scientific">Reichenbachiella ulvae</name>
    <dbReference type="NCBI Taxonomy" id="2980104"/>
    <lineage>
        <taxon>Bacteria</taxon>
        <taxon>Pseudomonadati</taxon>
        <taxon>Bacteroidota</taxon>
        <taxon>Cytophagia</taxon>
        <taxon>Cytophagales</taxon>
        <taxon>Reichenbachiellaceae</taxon>
        <taxon>Reichenbachiella</taxon>
    </lineage>
</organism>
<evidence type="ECO:0000256" key="1">
    <source>
        <dbReference type="SAM" id="Phobius"/>
    </source>
</evidence>
<keyword evidence="1" id="KW-0812">Transmembrane</keyword>
<feature type="transmembrane region" description="Helical" evidence="1">
    <location>
        <begin position="133"/>
        <end position="153"/>
    </location>
</feature>
<keyword evidence="1" id="KW-1133">Transmembrane helix</keyword>